<sequence>MDSTLKPPQSLSPNLASSLGDRRSKNFQPLSNHGLPKTPLPSSPGGSISSHRFSTLGSPPYSPNPGSMPMSPKTPLSAKSFSTFIDSEPSTPAYSPRNGHGWDNSTLMLLSPVRSSVSSTPSSPPEPKWEMIKPPEKGQTIVGEEVPVSQPKATSKRLSLPKPPRSLRKKISSGTSLSSHPVKPIQEESQKENVAPKEEKKEGDDDKSKTQAENVPADTANLTAPLEKLATKMKSMLRRKSASMSEKKAERKRRNYDELVSDEAGATPPNLDAETGPVNRDGLESQQGTRDSAKATTYPSLASVFRTGPGSVRDGAAQCG</sequence>
<accession>A0A6A6TTM4</accession>
<organism evidence="2 3">
    <name type="scientific">Lophiostoma macrostomum CBS 122681</name>
    <dbReference type="NCBI Taxonomy" id="1314788"/>
    <lineage>
        <taxon>Eukaryota</taxon>
        <taxon>Fungi</taxon>
        <taxon>Dikarya</taxon>
        <taxon>Ascomycota</taxon>
        <taxon>Pezizomycotina</taxon>
        <taxon>Dothideomycetes</taxon>
        <taxon>Pleosporomycetidae</taxon>
        <taxon>Pleosporales</taxon>
        <taxon>Lophiostomataceae</taxon>
        <taxon>Lophiostoma</taxon>
    </lineage>
</organism>
<dbReference type="EMBL" id="MU004289">
    <property type="protein sequence ID" value="KAF2662527.1"/>
    <property type="molecule type" value="Genomic_DNA"/>
</dbReference>
<keyword evidence="3" id="KW-1185">Reference proteome</keyword>
<feature type="region of interest" description="Disordered" evidence="1">
    <location>
        <begin position="1"/>
        <end position="320"/>
    </location>
</feature>
<reference evidence="2" key="1">
    <citation type="journal article" date="2020" name="Stud. Mycol.">
        <title>101 Dothideomycetes genomes: a test case for predicting lifestyles and emergence of pathogens.</title>
        <authorList>
            <person name="Haridas S."/>
            <person name="Albert R."/>
            <person name="Binder M."/>
            <person name="Bloem J."/>
            <person name="Labutti K."/>
            <person name="Salamov A."/>
            <person name="Andreopoulos B."/>
            <person name="Baker S."/>
            <person name="Barry K."/>
            <person name="Bills G."/>
            <person name="Bluhm B."/>
            <person name="Cannon C."/>
            <person name="Castanera R."/>
            <person name="Culley D."/>
            <person name="Daum C."/>
            <person name="Ezra D."/>
            <person name="Gonzalez J."/>
            <person name="Henrissat B."/>
            <person name="Kuo A."/>
            <person name="Liang C."/>
            <person name="Lipzen A."/>
            <person name="Lutzoni F."/>
            <person name="Magnuson J."/>
            <person name="Mondo S."/>
            <person name="Nolan M."/>
            <person name="Ohm R."/>
            <person name="Pangilinan J."/>
            <person name="Park H.-J."/>
            <person name="Ramirez L."/>
            <person name="Alfaro M."/>
            <person name="Sun H."/>
            <person name="Tritt A."/>
            <person name="Yoshinaga Y."/>
            <person name="Zwiers L.-H."/>
            <person name="Turgeon B."/>
            <person name="Goodwin S."/>
            <person name="Spatafora J."/>
            <person name="Crous P."/>
            <person name="Grigoriev I."/>
        </authorList>
    </citation>
    <scope>NUCLEOTIDE SEQUENCE</scope>
    <source>
        <strain evidence="2">CBS 122681</strain>
    </source>
</reference>
<gene>
    <name evidence="2" type="ORF">K491DRAFT_709882</name>
</gene>
<evidence type="ECO:0000313" key="3">
    <source>
        <dbReference type="Proteomes" id="UP000799324"/>
    </source>
</evidence>
<feature type="compositionally biased region" description="Low complexity" evidence="1">
    <location>
        <begin position="111"/>
        <end position="121"/>
    </location>
</feature>
<proteinExistence type="predicted"/>
<protein>
    <submittedName>
        <fullName evidence="2">Uncharacterized protein</fullName>
    </submittedName>
</protein>
<evidence type="ECO:0000256" key="1">
    <source>
        <dbReference type="SAM" id="MobiDB-lite"/>
    </source>
</evidence>
<name>A0A6A6TTM4_9PLEO</name>
<feature type="compositionally biased region" description="Basic and acidic residues" evidence="1">
    <location>
        <begin position="127"/>
        <end position="136"/>
    </location>
</feature>
<dbReference type="OrthoDB" id="3921377at2759"/>
<dbReference type="AlphaFoldDB" id="A0A6A6TTM4"/>
<evidence type="ECO:0000313" key="2">
    <source>
        <dbReference type="EMBL" id="KAF2662527.1"/>
    </source>
</evidence>
<dbReference type="Proteomes" id="UP000799324">
    <property type="component" value="Unassembled WGS sequence"/>
</dbReference>
<feature type="compositionally biased region" description="Polar residues" evidence="1">
    <location>
        <begin position="77"/>
        <end position="93"/>
    </location>
</feature>
<feature type="compositionally biased region" description="Polar residues" evidence="1">
    <location>
        <begin position="1"/>
        <end position="17"/>
    </location>
</feature>
<feature type="compositionally biased region" description="Polar residues" evidence="1">
    <location>
        <begin position="284"/>
        <end position="300"/>
    </location>
</feature>
<feature type="compositionally biased region" description="Basic and acidic residues" evidence="1">
    <location>
        <begin position="185"/>
        <end position="210"/>
    </location>
</feature>